<gene>
    <name evidence="1" type="ORF">M0G41_05575</name>
</gene>
<dbReference type="Proteomes" id="UP001431449">
    <property type="component" value="Unassembled WGS sequence"/>
</dbReference>
<reference evidence="1" key="1">
    <citation type="submission" date="2022-04" db="EMBL/GenBank/DDBJ databases">
        <title>Lysobacter sp. CAU 1642 isolated from sea sand.</title>
        <authorList>
            <person name="Kim W."/>
        </authorList>
    </citation>
    <scope>NUCLEOTIDE SEQUENCE</scope>
    <source>
        <strain evidence="1">CAU 1642</strain>
    </source>
</reference>
<accession>A0ABT0GF13</accession>
<name>A0ABT0GF13_9GAMM</name>
<evidence type="ECO:0000313" key="2">
    <source>
        <dbReference type="Proteomes" id="UP001431449"/>
    </source>
</evidence>
<comment type="caution">
    <text evidence="1">The sequence shown here is derived from an EMBL/GenBank/DDBJ whole genome shotgun (WGS) entry which is preliminary data.</text>
</comment>
<keyword evidence="2" id="KW-1185">Reference proteome</keyword>
<sequence>MARFVFRRDHEASRHFFEVPEVARPDGATTQWLCFRFRSEGMQAASPASHFAVVLRAELGRDAEGVPRTISGRGLTWGDTSQALRPASFPGAPGDRFGGARGAQIESFWPGGNFLFREARLLDEGLRDEVDYRVHLHVRDDGWCGFWLADDRGQPLPGQSASVRDHPGHPVIAGRSGVVIALGRGAETGADWEAQFEDLAWGWF</sequence>
<evidence type="ECO:0000313" key="1">
    <source>
        <dbReference type="EMBL" id="MCK7593137.1"/>
    </source>
</evidence>
<dbReference type="RefSeq" id="WP_248206255.1">
    <property type="nucleotide sequence ID" value="NZ_JALNMH010000003.1"/>
</dbReference>
<protein>
    <submittedName>
        <fullName evidence="1">Uncharacterized protein</fullName>
    </submittedName>
</protein>
<proteinExistence type="predicted"/>
<organism evidence="1 2">
    <name type="scientific">Pseudomarimonas salicorniae</name>
    <dbReference type="NCBI Taxonomy" id="2933270"/>
    <lineage>
        <taxon>Bacteria</taxon>
        <taxon>Pseudomonadati</taxon>
        <taxon>Pseudomonadota</taxon>
        <taxon>Gammaproteobacteria</taxon>
        <taxon>Lysobacterales</taxon>
        <taxon>Lysobacteraceae</taxon>
        <taxon>Pseudomarimonas</taxon>
    </lineage>
</organism>
<dbReference type="EMBL" id="JALNMH010000003">
    <property type="protein sequence ID" value="MCK7593137.1"/>
    <property type="molecule type" value="Genomic_DNA"/>
</dbReference>